<dbReference type="InterPro" id="IPR044256">
    <property type="entry name" value="HCF244-like"/>
</dbReference>
<evidence type="ECO:0000313" key="5">
    <source>
        <dbReference type="Proteomes" id="UP000502508"/>
    </source>
</evidence>
<dbReference type="Proteomes" id="UP000502508">
    <property type="component" value="Chromosome"/>
</dbReference>
<dbReference type="AlphaFoldDB" id="A0A6F8Y3G1"/>
<dbReference type="PANTHER" id="PTHR47128:SF2">
    <property type="entry name" value="PROTEIN HIGH CHLOROPHYLL FLUORESCENCE PHENOTYPE 244, CHLOROPLASTIC"/>
    <property type="match status" value="1"/>
</dbReference>
<dbReference type="Gene3D" id="3.40.50.720">
    <property type="entry name" value="NAD(P)-binding Rossmann-like Domain"/>
    <property type="match status" value="1"/>
</dbReference>
<dbReference type="Pfam" id="PF13460">
    <property type="entry name" value="NAD_binding_10"/>
    <property type="match status" value="1"/>
</dbReference>
<gene>
    <name evidence="4" type="ORF">Pflav_069790</name>
</gene>
<evidence type="ECO:0000256" key="1">
    <source>
        <dbReference type="ARBA" id="ARBA00022531"/>
    </source>
</evidence>
<name>A0A6F8Y3G1_9ACTN</name>
<dbReference type="GO" id="GO:0009523">
    <property type="term" value="C:photosystem II"/>
    <property type="evidence" value="ECO:0007669"/>
    <property type="project" value="UniProtKB-KW"/>
</dbReference>
<evidence type="ECO:0000256" key="2">
    <source>
        <dbReference type="ARBA" id="ARBA00023276"/>
    </source>
</evidence>
<dbReference type="InterPro" id="IPR036291">
    <property type="entry name" value="NAD(P)-bd_dom_sf"/>
</dbReference>
<reference evidence="4 5" key="1">
    <citation type="submission" date="2020-03" db="EMBL/GenBank/DDBJ databases">
        <title>Whole genome shotgun sequence of Phytohabitans flavus NBRC 107702.</title>
        <authorList>
            <person name="Komaki H."/>
            <person name="Tamura T."/>
        </authorList>
    </citation>
    <scope>NUCLEOTIDE SEQUENCE [LARGE SCALE GENOMIC DNA]</scope>
    <source>
        <strain evidence="4 5">NBRC 107702</strain>
    </source>
</reference>
<dbReference type="KEGG" id="pfla:Pflav_069790"/>
<keyword evidence="2" id="KW-0604">Photosystem II</keyword>
<dbReference type="SUPFAM" id="SSF51735">
    <property type="entry name" value="NAD(P)-binding Rossmann-fold domains"/>
    <property type="match status" value="1"/>
</dbReference>
<sequence length="256" mass="28013">MTGASGVLGRAVVPRLEEDGHEVRRTSRRPRAGWVRADVATGKGLAEAVAGMDAVVHLASATRQYRKAGEVDVAGTRRLASAAERAGVRHLVYISIVGIDRIPFGYYRHKLAAEKVLQARPIPWSILRATQFPQLVDERFLPLASRLGVLVADPGIAVQLVDPRDVADRIAVLLAAGPSRQVENFGGPEVETSEEIVRAWLRATGKRRPVFSLRLPGKTPRAMREGALTTTDQPTGTRTWRAYLAERYTPVRDSQA</sequence>
<evidence type="ECO:0000259" key="3">
    <source>
        <dbReference type="Pfam" id="PF13460"/>
    </source>
</evidence>
<protein>
    <submittedName>
        <fullName evidence="4">Nucleotide-diphosphate-sugar epimerase</fullName>
    </submittedName>
</protein>
<dbReference type="EMBL" id="AP022870">
    <property type="protein sequence ID" value="BCB80569.1"/>
    <property type="molecule type" value="Genomic_DNA"/>
</dbReference>
<reference evidence="4 5" key="2">
    <citation type="submission" date="2020-03" db="EMBL/GenBank/DDBJ databases">
        <authorList>
            <person name="Ichikawa N."/>
            <person name="Kimura A."/>
            <person name="Kitahashi Y."/>
            <person name="Uohara A."/>
        </authorList>
    </citation>
    <scope>NUCLEOTIDE SEQUENCE [LARGE SCALE GENOMIC DNA]</scope>
    <source>
        <strain evidence="4 5">NBRC 107702</strain>
    </source>
</reference>
<dbReference type="PANTHER" id="PTHR47128">
    <property type="match status" value="1"/>
</dbReference>
<accession>A0A6F8Y3G1</accession>
<organism evidence="4 5">
    <name type="scientific">Phytohabitans flavus</name>
    <dbReference type="NCBI Taxonomy" id="1076124"/>
    <lineage>
        <taxon>Bacteria</taxon>
        <taxon>Bacillati</taxon>
        <taxon>Actinomycetota</taxon>
        <taxon>Actinomycetes</taxon>
        <taxon>Micromonosporales</taxon>
        <taxon>Micromonosporaceae</taxon>
    </lineage>
</organism>
<dbReference type="RefSeq" id="WP_232072192.1">
    <property type="nucleotide sequence ID" value="NZ_AP022870.1"/>
</dbReference>
<dbReference type="InterPro" id="IPR016040">
    <property type="entry name" value="NAD(P)-bd_dom"/>
</dbReference>
<dbReference type="GO" id="GO:0015979">
    <property type="term" value="P:photosynthesis"/>
    <property type="evidence" value="ECO:0007669"/>
    <property type="project" value="UniProtKB-KW"/>
</dbReference>
<feature type="domain" description="NAD(P)-binding" evidence="3">
    <location>
        <begin position="3"/>
        <end position="132"/>
    </location>
</feature>
<proteinExistence type="predicted"/>
<evidence type="ECO:0000313" key="4">
    <source>
        <dbReference type="EMBL" id="BCB80569.1"/>
    </source>
</evidence>
<keyword evidence="1" id="KW-0602">Photosynthesis</keyword>
<keyword evidence="5" id="KW-1185">Reference proteome</keyword>